<feature type="transmembrane region" description="Helical" evidence="2">
    <location>
        <begin position="12"/>
        <end position="31"/>
    </location>
</feature>
<feature type="region of interest" description="Disordered" evidence="1">
    <location>
        <begin position="42"/>
        <end position="73"/>
    </location>
</feature>
<dbReference type="EMBL" id="AP019389">
    <property type="protein sequence ID" value="BBI21538.1"/>
    <property type="molecule type" value="Genomic_DNA"/>
</dbReference>
<evidence type="ECO:0000256" key="2">
    <source>
        <dbReference type="SAM" id="Phobius"/>
    </source>
</evidence>
<protein>
    <submittedName>
        <fullName evidence="3">Uncharacterized protein</fullName>
    </submittedName>
</protein>
<organism evidence="3 4">
    <name type="scientific">Qipengyuania flava</name>
    <dbReference type="NCBI Taxonomy" id="192812"/>
    <lineage>
        <taxon>Bacteria</taxon>
        <taxon>Pseudomonadati</taxon>
        <taxon>Pseudomonadota</taxon>
        <taxon>Alphaproteobacteria</taxon>
        <taxon>Sphingomonadales</taxon>
        <taxon>Erythrobacteraceae</taxon>
        <taxon>Qipengyuania</taxon>
    </lineage>
</organism>
<keyword evidence="2" id="KW-0472">Membrane</keyword>
<sequence>MAMSAGAVLLRPTVIIAGFIVLLELGCYWRLSRTFRRFRHWSPQDTECSAQRDELQQKGTGEEPGHGVSGSIGGLAAKELSRETECDFITKPSIYFEPRTS</sequence>
<evidence type="ECO:0000313" key="3">
    <source>
        <dbReference type="EMBL" id="BBI21538.1"/>
    </source>
</evidence>
<gene>
    <name evidence="3" type="ORF">EKJ_23850</name>
</gene>
<evidence type="ECO:0000313" key="4">
    <source>
        <dbReference type="Proteomes" id="UP000290057"/>
    </source>
</evidence>
<name>A0A3T1CL01_9SPHN</name>
<keyword evidence="2" id="KW-1133">Transmembrane helix</keyword>
<proteinExistence type="predicted"/>
<keyword evidence="4" id="KW-1185">Reference proteome</keyword>
<dbReference type="Proteomes" id="UP000290057">
    <property type="component" value="Chromosome"/>
</dbReference>
<keyword evidence="2" id="KW-0812">Transmembrane</keyword>
<evidence type="ECO:0000256" key="1">
    <source>
        <dbReference type="SAM" id="MobiDB-lite"/>
    </source>
</evidence>
<accession>A0A3T1CL01</accession>
<reference evidence="3 4" key="1">
    <citation type="submission" date="2019-01" db="EMBL/GenBank/DDBJ databases">
        <title>Complete genome sequence of Erythrobacter flavus KJ5.</title>
        <authorList>
            <person name="Kanesaki Y."/>
            <person name="Brotosudarmo T."/>
            <person name="Moriuchi R."/>
            <person name="Awai K."/>
        </authorList>
    </citation>
    <scope>NUCLEOTIDE SEQUENCE [LARGE SCALE GENOMIC DNA]</scope>
    <source>
        <strain evidence="3 4">KJ5</strain>
    </source>
</reference>
<feature type="compositionally biased region" description="Basic and acidic residues" evidence="1">
    <location>
        <begin position="50"/>
        <end position="65"/>
    </location>
</feature>
<dbReference type="AlphaFoldDB" id="A0A3T1CL01"/>